<dbReference type="SUPFAM" id="SSF109998">
    <property type="entry name" value="Triger factor/SurA peptide-binding domain-like"/>
    <property type="match status" value="1"/>
</dbReference>
<keyword evidence="4" id="KW-1185">Reference proteome</keyword>
<accession>A0ABT0X9F5</accession>
<dbReference type="InterPro" id="IPR050245">
    <property type="entry name" value="PrsA_foldase"/>
</dbReference>
<dbReference type="EMBL" id="JAMQGM010000037">
    <property type="protein sequence ID" value="MCM2579158.1"/>
    <property type="molecule type" value="Genomic_DNA"/>
</dbReference>
<comment type="caution">
    <text evidence="3">The sequence shown here is derived from an EMBL/GenBank/DDBJ whole genome shotgun (WGS) entry which is preliminary data.</text>
</comment>
<evidence type="ECO:0000313" key="4">
    <source>
        <dbReference type="Proteomes" id="UP001167160"/>
    </source>
</evidence>
<feature type="region of interest" description="Disordered" evidence="1">
    <location>
        <begin position="197"/>
        <end position="219"/>
    </location>
</feature>
<evidence type="ECO:0000313" key="3">
    <source>
        <dbReference type="EMBL" id="MCM2579158.1"/>
    </source>
</evidence>
<evidence type="ECO:0000256" key="1">
    <source>
        <dbReference type="SAM" id="MobiDB-lite"/>
    </source>
</evidence>
<protein>
    <submittedName>
        <fullName evidence="3">SurA N-terminal domain-containing protein</fullName>
    </submittedName>
</protein>
<evidence type="ECO:0000256" key="2">
    <source>
        <dbReference type="SAM" id="SignalP"/>
    </source>
</evidence>
<sequence length="219" mass="23035">MIRRRTAIGVSAVALLATTPLLTACGSDAHPGAAAVVEGDRITVSQLQAQVRDVRDAQEASPQSAELIAGTAQLGRATLNSMIFDRVLAKAADDAGITVSRRDVQQARAEAERAAGGAVKLRRMWLQQYAIAPARIDNTLRTQVVMDRLSRKIGADSSTPEGQAKIVKALGDASSSMNIDVNPRYGKWDAKQVRLGGTQEPWLRPAEPQGGGGAGIGTG</sequence>
<dbReference type="RefSeq" id="WP_251416631.1">
    <property type="nucleotide sequence ID" value="NZ_JAMQGM010000037.1"/>
</dbReference>
<dbReference type="PROSITE" id="PS51257">
    <property type="entry name" value="PROKAR_LIPOPROTEIN"/>
    <property type="match status" value="1"/>
</dbReference>
<dbReference type="InterPro" id="IPR027304">
    <property type="entry name" value="Trigger_fact/SurA_dom_sf"/>
</dbReference>
<feature type="signal peptide" evidence="2">
    <location>
        <begin position="1"/>
        <end position="23"/>
    </location>
</feature>
<reference evidence="3" key="1">
    <citation type="journal article" date="2023" name="Int. J. Syst. Evol. Microbiol.">
        <title>Streptomyces meridianus sp. nov. isolated from brackish water of the Tagus estuary in Alcochete, Portugal.</title>
        <authorList>
            <person name="Santos J.D.N."/>
            <person name="Klimek D."/>
            <person name="Calusinska M."/>
            <person name="Lobo Da Cunha A."/>
            <person name="Catita J."/>
            <person name="Goncalves H."/>
            <person name="Gonzalez I."/>
            <person name="Reyes F."/>
            <person name="Lage O.M."/>
        </authorList>
    </citation>
    <scope>NUCLEOTIDE SEQUENCE</scope>
    <source>
        <strain evidence="3">MTZ3.1</strain>
    </source>
</reference>
<feature type="compositionally biased region" description="Gly residues" evidence="1">
    <location>
        <begin position="209"/>
        <end position="219"/>
    </location>
</feature>
<feature type="chain" id="PRO_5046467155" evidence="2">
    <location>
        <begin position="24"/>
        <end position="219"/>
    </location>
</feature>
<proteinExistence type="predicted"/>
<dbReference type="PANTHER" id="PTHR47245">
    <property type="entry name" value="PEPTIDYLPROLYL ISOMERASE"/>
    <property type="match status" value="1"/>
</dbReference>
<dbReference type="Proteomes" id="UP001167160">
    <property type="component" value="Unassembled WGS sequence"/>
</dbReference>
<dbReference type="Gene3D" id="1.10.4030.10">
    <property type="entry name" value="Porin chaperone SurA, peptide-binding domain"/>
    <property type="match status" value="1"/>
</dbReference>
<organism evidence="3 4">
    <name type="scientific">Streptomyces meridianus</name>
    <dbReference type="NCBI Taxonomy" id="2938945"/>
    <lineage>
        <taxon>Bacteria</taxon>
        <taxon>Bacillati</taxon>
        <taxon>Actinomycetota</taxon>
        <taxon>Actinomycetes</taxon>
        <taxon>Kitasatosporales</taxon>
        <taxon>Streptomycetaceae</taxon>
        <taxon>Streptomyces</taxon>
    </lineage>
</organism>
<dbReference type="Pfam" id="PF13623">
    <property type="entry name" value="SurA_N_2"/>
    <property type="match status" value="1"/>
</dbReference>
<name>A0ABT0X9F5_9ACTN</name>
<gene>
    <name evidence="3" type="ORF">M1E25_17680</name>
</gene>
<dbReference type="PANTHER" id="PTHR47245:SF2">
    <property type="entry name" value="PEPTIDYL-PROLYL CIS-TRANS ISOMERASE HP_0175-RELATED"/>
    <property type="match status" value="1"/>
</dbReference>
<keyword evidence="2" id="KW-0732">Signal</keyword>